<dbReference type="EMBL" id="KZ060488">
    <property type="protein sequence ID" value="PIO12224.1"/>
    <property type="molecule type" value="Genomic_DNA"/>
</dbReference>
<accession>A0A2G9Q9D9</accession>
<organism evidence="1 2">
    <name type="scientific">Aquarana catesbeiana</name>
    <name type="common">American bullfrog</name>
    <name type="synonym">Rana catesbeiana</name>
    <dbReference type="NCBI Taxonomy" id="8400"/>
    <lineage>
        <taxon>Eukaryota</taxon>
        <taxon>Metazoa</taxon>
        <taxon>Chordata</taxon>
        <taxon>Craniata</taxon>
        <taxon>Vertebrata</taxon>
        <taxon>Euteleostomi</taxon>
        <taxon>Amphibia</taxon>
        <taxon>Batrachia</taxon>
        <taxon>Anura</taxon>
        <taxon>Neobatrachia</taxon>
        <taxon>Ranoidea</taxon>
        <taxon>Ranidae</taxon>
        <taxon>Aquarana</taxon>
    </lineage>
</organism>
<dbReference type="Proteomes" id="UP000228934">
    <property type="component" value="Unassembled WGS sequence"/>
</dbReference>
<name>A0A2G9Q9D9_AQUCT</name>
<evidence type="ECO:0000313" key="2">
    <source>
        <dbReference type="Proteomes" id="UP000228934"/>
    </source>
</evidence>
<sequence length="212" mass="24059">MGTFFVLDFRQRPLRKGKWKATKHVLCAATGFPQNGKKKQKKKPLYQKCIDKMVAKELQGYLKDLLSSFNKEIQSTMVPLRSAIKKLEAPSSVSQTNTPSTTRYAFLQVLKNINPQNLQYMTRCIKSYNPESLVHSLYTKLIKISLKKECEDPEKKLSSYQPQSNADPFAETDTKTWAKCPKVDGSLAKVTNKSDLAFDDAGTLSDPMEIRQ</sequence>
<dbReference type="AlphaFoldDB" id="A0A2G9Q9D9"/>
<reference evidence="2" key="1">
    <citation type="journal article" date="2017" name="Nat. Commun.">
        <title>The North American bullfrog draft genome provides insight into hormonal regulation of long noncoding RNA.</title>
        <authorList>
            <person name="Hammond S.A."/>
            <person name="Warren R.L."/>
            <person name="Vandervalk B.P."/>
            <person name="Kucuk E."/>
            <person name="Khan H."/>
            <person name="Gibb E.A."/>
            <person name="Pandoh P."/>
            <person name="Kirk H."/>
            <person name="Zhao Y."/>
            <person name="Jones M."/>
            <person name="Mungall A.J."/>
            <person name="Coope R."/>
            <person name="Pleasance S."/>
            <person name="Moore R.A."/>
            <person name="Holt R.A."/>
            <person name="Round J.M."/>
            <person name="Ohora S."/>
            <person name="Walle B.V."/>
            <person name="Veldhoen N."/>
            <person name="Helbing C.C."/>
            <person name="Birol I."/>
        </authorList>
    </citation>
    <scope>NUCLEOTIDE SEQUENCE [LARGE SCALE GENOMIC DNA]</scope>
</reference>
<gene>
    <name evidence="1" type="ORF">AB205_0084720</name>
</gene>
<proteinExistence type="predicted"/>
<evidence type="ECO:0000313" key="1">
    <source>
        <dbReference type="EMBL" id="PIO12224.1"/>
    </source>
</evidence>
<protein>
    <submittedName>
        <fullName evidence="1">Uncharacterized protein</fullName>
    </submittedName>
</protein>
<keyword evidence="2" id="KW-1185">Reference proteome</keyword>